<dbReference type="GO" id="GO:0005886">
    <property type="term" value="C:plasma membrane"/>
    <property type="evidence" value="ECO:0007669"/>
    <property type="project" value="UniProtKB-SubCell"/>
</dbReference>
<protein>
    <submittedName>
        <fullName evidence="16">Na+:solute symporter</fullName>
    </submittedName>
</protein>
<feature type="transmembrane region" description="Helical" evidence="15">
    <location>
        <begin position="129"/>
        <end position="151"/>
    </location>
</feature>
<feature type="transmembrane region" description="Helical" evidence="15">
    <location>
        <begin position="450"/>
        <end position="470"/>
    </location>
</feature>
<evidence type="ECO:0000256" key="3">
    <source>
        <dbReference type="ARBA" id="ARBA00022448"/>
    </source>
</evidence>
<dbReference type="PANTHER" id="PTHR48086:SF3">
    <property type="entry name" value="SODIUM_PROLINE SYMPORTER"/>
    <property type="match status" value="1"/>
</dbReference>
<gene>
    <name evidence="16" type="ORF">G6045_27790</name>
</gene>
<evidence type="ECO:0000256" key="8">
    <source>
        <dbReference type="ARBA" id="ARBA00023053"/>
    </source>
</evidence>
<feature type="transmembrane region" description="Helical" evidence="15">
    <location>
        <begin position="234"/>
        <end position="253"/>
    </location>
</feature>
<comment type="subcellular location">
    <subcellularLocation>
        <location evidence="1">Cell membrane</location>
        <topology evidence="1">Multi-pass membrane protein</topology>
    </subcellularLocation>
</comment>
<feature type="transmembrane region" description="Helical" evidence="15">
    <location>
        <begin position="6"/>
        <end position="22"/>
    </location>
</feature>
<sequence length="545" mass="58219">MNSLDWVVLGAYFFVMVGIGLWSKKRVENIADFFTARGRIPWWLSGISHHMSGYSAIMFVTFAAVAYNDGVTVYFWWPLTIGLGVGIGSFLFAPRWNRLRAKHGVNSPLAYLAVRYNLPTQQVLAYSGALLKVVDIAAKWVAIAVLLQGFADIPLGWGIAITGVCTMFYMAFGGLWADVLTDFGQFIIQAVAGFAMLFAVLAHLGGFSSLFTFWGDLPEGHSDPVNGSVTTGLVIAFLVVKTFEYNGGMWNLAQRYMAAPSGSRAKKSALLSSALWIVWPFILFVPMIAAPLIVPGLEGGEGAYIALAKELLPTGIIGLVLAGFFSHTMAMVASDSNVITAVITRDLAPVIVKKVRYFTQAQQLLFARITTVAFVAVSMSIALTADPKGFILTVVVSIVAATMGPISIPLMLGLLPWFKRTGPTAALVSWAGGLAVWAWLYWGVEDASQTVTVSSPLVTSLVLYVVIGLIKPEGTPDREAIVDSLDDDPSDAEREELERKFLADPVLIPGQSTVSPASAGSAASSSSPSSSSSSSSSSDRSGTPS</sequence>
<evidence type="ECO:0000313" key="16">
    <source>
        <dbReference type="EMBL" id="NGO79424.1"/>
    </source>
</evidence>
<dbReference type="Gene3D" id="1.20.1730.10">
    <property type="entry name" value="Sodium/glucose cotransporter"/>
    <property type="match status" value="1"/>
</dbReference>
<keyword evidence="4" id="KW-1003">Cell membrane</keyword>
<keyword evidence="7 15" id="KW-1133">Transmembrane helix</keyword>
<dbReference type="EMBL" id="JAAKZW010000150">
    <property type="protein sequence ID" value="NGO79424.1"/>
    <property type="molecule type" value="Genomic_DNA"/>
</dbReference>
<reference evidence="16 17" key="1">
    <citation type="submission" date="2020-02" db="EMBL/GenBank/DDBJ databases">
        <title>Whole-genome analyses of novel actinobacteria.</title>
        <authorList>
            <person name="Sahin N."/>
            <person name="Tokatli A."/>
        </authorList>
    </citation>
    <scope>NUCLEOTIDE SEQUENCE [LARGE SCALE GENOMIC DNA]</scope>
    <source>
        <strain evidence="16 17">YC504</strain>
    </source>
</reference>
<dbReference type="InterPro" id="IPR038377">
    <property type="entry name" value="Na/Glc_symporter_sf"/>
</dbReference>
<keyword evidence="10 15" id="KW-0472">Membrane</keyword>
<feature type="transmembrane region" description="Helical" evidence="15">
    <location>
        <begin position="389"/>
        <end position="412"/>
    </location>
</feature>
<feature type="region of interest" description="Disordered" evidence="14">
    <location>
        <begin position="502"/>
        <end position="545"/>
    </location>
</feature>
<dbReference type="CDD" id="cd11477">
    <property type="entry name" value="SLC5sbd_u1"/>
    <property type="match status" value="1"/>
</dbReference>
<proteinExistence type="inferred from homology"/>
<dbReference type="RefSeq" id="WP_165334868.1">
    <property type="nucleotide sequence ID" value="NZ_JAAKZW010000150.1"/>
</dbReference>
<evidence type="ECO:0000256" key="4">
    <source>
        <dbReference type="ARBA" id="ARBA00022475"/>
    </source>
</evidence>
<evidence type="ECO:0000256" key="5">
    <source>
        <dbReference type="ARBA" id="ARBA00022692"/>
    </source>
</evidence>
<feature type="compositionally biased region" description="Low complexity" evidence="14">
    <location>
        <begin position="515"/>
        <end position="538"/>
    </location>
</feature>
<dbReference type="GO" id="GO:0015293">
    <property type="term" value="F:symporter activity"/>
    <property type="evidence" value="ECO:0007669"/>
    <property type="project" value="UniProtKB-KW"/>
</dbReference>
<evidence type="ECO:0000256" key="14">
    <source>
        <dbReference type="SAM" id="MobiDB-lite"/>
    </source>
</evidence>
<dbReference type="AlphaFoldDB" id="A0A6G4XRU1"/>
<evidence type="ECO:0000256" key="2">
    <source>
        <dbReference type="ARBA" id="ARBA00006434"/>
    </source>
</evidence>
<dbReference type="PANTHER" id="PTHR48086">
    <property type="entry name" value="SODIUM/PROLINE SYMPORTER-RELATED"/>
    <property type="match status" value="1"/>
</dbReference>
<evidence type="ECO:0000256" key="7">
    <source>
        <dbReference type="ARBA" id="ARBA00022989"/>
    </source>
</evidence>
<organism evidence="16 17">
    <name type="scientific">Streptomyces mesophilus</name>
    <dbReference type="NCBI Taxonomy" id="1775132"/>
    <lineage>
        <taxon>Bacteria</taxon>
        <taxon>Bacillati</taxon>
        <taxon>Actinomycetota</taxon>
        <taxon>Actinomycetes</taxon>
        <taxon>Kitasatosporales</taxon>
        <taxon>Streptomycetaceae</taxon>
        <taxon>Streptomyces</taxon>
    </lineage>
</organism>
<dbReference type="Pfam" id="PF00474">
    <property type="entry name" value="SSF"/>
    <property type="match status" value="1"/>
</dbReference>
<evidence type="ECO:0000256" key="15">
    <source>
        <dbReference type="SAM" id="Phobius"/>
    </source>
</evidence>
<comment type="similarity">
    <text evidence="2 13">Belongs to the sodium:solute symporter (SSF) (TC 2.A.21) family.</text>
</comment>
<evidence type="ECO:0000313" key="17">
    <source>
        <dbReference type="Proteomes" id="UP000481109"/>
    </source>
</evidence>
<evidence type="ECO:0000256" key="1">
    <source>
        <dbReference type="ARBA" id="ARBA00004651"/>
    </source>
</evidence>
<name>A0A6G4XRU1_9ACTN</name>
<keyword evidence="11" id="KW-0739">Sodium transport</keyword>
<dbReference type="InterPro" id="IPR050277">
    <property type="entry name" value="Sodium:Solute_Symporter"/>
</dbReference>
<feature type="transmembrane region" description="Helical" evidence="15">
    <location>
        <begin position="157"/>
        <end position="179"/>
    </location>
</feature>
<dbReference type="GO" id="GO:0006814">
    <property type="term" value="P:sodium ion transport"/>
    <property type="evidence" value="ECO:0007669"/>
    <property type="project" value="UniProtKB-KW"/>
</dbReference>
<keyword evidence="17" id="KW-1185">Reference proteome</keyword>
<dbReference type="Proteomes" id="UP000481109">
    <property type="component" value="Unassembled WGS sequence"/>
</dbReference>
<feature type="transmembrane region" description="Helical" evidence="15">
    <location>
        <begin position="191"/>
        <end position="214"/>
    </location>
</feature>
<dbReference type="InterPro" id="IPR001734">
    <property type="entry name" value="Na/solute_symporter"/>
</dbReference>
<feature type="transmembrane region" description="Helical" evidence="15">
    <location>
        <begin position="424"/>
        <end position="444"/>
    </location>
</feature>
<comment type="catalytic activity">
    <reaction evidence="12">
        <text>L-proline(in) + Na(+)(in) = L-proline(out) + Na(+)(out)</text>
        <dbReference type="Rhea" id="RHEA:28967"/>
        <dbReference type="ChEBI" id="CHEBI:29101"/>
        <dbReference type="ChEBI" id="CHEBI:60039"/>
    </reaction>
</comment>
<accession>A0A6G4XRU1</accession>
<keyword evidence="8" id="KW-0915">Sodium</keyword>
<comment type="caution">
    <text evidence="16">The sequence shown here is derived from an EMBL/GenBank/DDBJ whole genome shotgun (WGS) entry which is preliminary data.</text>
</comment>
<feature type="transmembrane region" description="Helical" evidence="15">
    <location>
        <begin position="364"/>
        <end position="383"/>
    </location>
</feature>
<feature type="transmembrane region" description="Helical" evidence="15">
    <location>
        <begin position="73"/>
        <end position="93"/>
    </location>
</feature>
<keyword evidence="6" id="KW-0769">Symport</keyword>
<dbReference type="PROSITE" id="PS50283">
    <property type="entry name" value="NA_SOLUT_SYMP_3"/>
    <property type="match status" value="1"/>
</dbReference>
<evidence type="ECO:0000256" key="13">
    <source>
        <dbReference type="RuleBase" id="RU362091"/>
    </source>
</evidence>
<evidence type="ECO:0000256" key="10">
    <source>
        <dbReference type="ARBA" id="ARBA00023136"/>
    </source>
</evidence>
<keyword evidence="9" id="KW-0406">Ion transport</keyword>
<evidence type="ECO:0000256" key="6">
    <source>
        <dbReference type="ARBA" id="ARBA00022847"/>
    </source>
</evidence>
<keyword evidence="5 15" id="KW-0812">Transmembrane</keyword>
<feature type="transmembrane region" description="Helical" evidence="15">
    <location>
        <begin position="274"/>
        <end position="294"/>
    </location>
</feature>
<keyword evidence="3" id="KW-0813">Transport</keyword>
<evidence type="ECO:0000256" key="11">
    <source>
        <dbReference type="ARBA" id="ARBA00023201"/>
    </source>
</evidence>
<evidence type="ECO:0000256" key="12">
    <source>
        <dbReference type="ARBA" id="ARBA00033708"/>
    </source>
</evidence>
<evidence type="ECO:0000256" key="9">
    <source>
        <dbReference type="ARBA" id="ARBA00023065"/>
    </source>
</evidence>
<feature type="transmembrane region" description="Helical" evidence="15">
    <location>
        <begin position="42"/>
        <end position="67"/>
    </location>
</feature>